<dbReference type="Pfam" id="PF01252">
    <property type="entry name" value="Peptidase_A8"/>
    <property type="match status" value="1"/>
</dbReference>
<accession>A0A0F9MDM6</accession>
<keyword evidence="6 7" id="KW-0472">Membrane</keyword>
<dbReference type="NCBIfam" id="NF011369">
    <property type="entry name" value="PRK14788.1"/>
    <property type="match status" value="1"/>
</dbReference>
<keyword evidence="2" id="KW-0645">Protease</keyword>
<evidence type="ECO:0000256" key="3">
    <source>
        <dbReference type="ARBA" id="ARBA00022692"/>
    </source>
</evidence>
<evidence type="ECO:0000256" key="1">
    <source>
        <dbReference type="ARBA" id="ARBA00022475"/>
    </source>
</evidence>
<evidence type="ECO:0000256" key="4">
    <source>
        <dbReference type="ARBA" id="ARBA00022801"/>
    </source>
</evidence>
<dbReference type="GO" id="GO:0016020">
    <property type="term" value="C:membrane"/>
    <property type="evidence" value="ECO:0007669"/>
    <property type="project" value="InterPro"/>
</dbReference>
<dbReference type="PANTHER" id="PTHR33695:SF1">
    <property type="entry name" value="LIPOPROTEIN SIGNAL PEPTIDASE"/>
    <property type="match status" value="1"/>
</dbReference>
<keyword evidence="4" id="KW-0378">Hydrolase</keyword>
<dbReference type="EMBL" id="LAZR01004976">
    <property type="protein sequence ID" value="KKN03964.1"/>
    <property type="molecule type" value="Genomic_DNA"/>
</dbReference>
<evidence type="ECO:0000256" key="2">
    <source>
        <dbReference type="ARBA" id="ARBA00022670"/>
    </source>
</evidence>
<sequence>MSLKKSVLIIAVLLLIDQISKFYIKTHFVLGESVAVFSWFKILFIENSGAAWGAKLSDFLPVSESTGKLILTVFRLFAVAGIGYWLYDTVRKKSSKTLIWAVSLIFAGALGNIIDSVFYGMLFNDSYQEVATVFTDRPYGDLFYGKVVDMLYFPIIDTTWPEWVPYFGGTDFRFFEPVFNIADMAISTGVGILIVFNKRAFRKVDKEPYTDSWDDYVSRTEKE</sequence>
<evidence type="ECO:0000256" key="6">
    <source>
        <dbReference type="ARBA" id="ARBA00023136"/>
    </source>
</evidence>
<evidence type="ECO:0000313" key="8">
    <source>
        <dbReference type="EMBL" id="KKN03964.1"/>
    </source>
</evidence>
<feature type="transmembrane region" description="Helical" evidence="7">
    <location>
        <begin position="99"/>
        <end position="122"/>
    </location>
</feature>
<organism evidence="8">
    <name type="scientific">marine sediment metagenome</name>
    <dbReference type="NCBI Taxonomy" id="412755"/>
    <lineage>
        <taxon>unclassified sequences</taxon>
        <taxon>metagenomes</taxon>
        <taxon>ecological metagenomes</taxon>
    </lineage>
</organism>
<keyword evidence="3 7" id="KW-0812">Transmembrane</keyword>
<feature type="transmembrane region" description="Helical" evidence="7">
    <location>
        <begin position="178"/>
        <end position="196"/>
    </location>
</feature>
<feature type="transmembrane region" description="Helical" evidence="7">
    <location>
        <begin position="69"/>
        <end position="87"/>
    </location>
</feature>
<dbReference type="InterPro" id="IPR001872">
    <property type="entry name" value="Peptidase_A8"/>
</dbReference>
<keyword evidence="1" id="KW-1003">Cell membrane</keyword>
<gene>
    <name evidence="8" type="ORF">LCGC14_1102390</name>
</gene>
<dbReference type="GO" id="GO:0004190">
    <property type="term" value="F:aspartic-type endopeptidase activity"/>
    <property type="evidence" value="ECO:0007669"/>
    <property type="project" value="InterPro"/>
</dbReference>
<protein>
    <recommendedName>
        <fullName evidence="9">Lipoprotein signal peptidase</fullName>
    </recommendedName>
</protein>
<dbReference type="HAMAP" id="MF_00161">
    <property type="entry name" value="LspA"/>
    <property type="match status" value="1"/>
</dbReference>
<evidence type="ECO:0000256" key="7">
    <source>
        <dbReference type="SAM" id="Phobius"/>
    </source>
</evidence>
<proteinExistence type="inferred from homology"/>
<dbReference type="PANTHER" id="PTHR33695">
    <property type="entry name" value="LIPOPROTEIN SIGNAL PEPTIDASE"/>
    <property type="match status" value="1"/>
</dbReference>
<dbReference type="AlphaFoldDB" id="A0A0F9MDM6"/>
<reference evidence="8" key="1">
    <citation type="journal article" date="2015" name="Nature">
        <title>Complex archaea that bridge the gap between prokaryotes and eukaryotes.</title>
        <authorList>
            <person name="Spang A."/>
            <person name="Saw J.H."/>
            <person name="Jorgensen S.L."/>
            <person name="Zaremba-Niedzwiedzka K."/>
            <person name="Martijn J."/>
            <person name="Lind A.E."/>
            <person name="van Eijk R."/>
            <person name="Schleper C."/>
            <person name="Guy L."/>
            <person name="Ettema T.J."/>
        </authorList>
    </citation>
    <scope>NUCLEOTIDE SEQUENCE</scope>
</reference>
<evidence type="ECO:0008006" key="9">
    <source>
        <dbReference type="Google" id="ProtNLM"/>
    </source>
</evidence>
<name>A0A0F9MDM6_9ZZZZ</name>
<evidence type="ECO:0000256" key="5">
    <source>
        <dbReference type="ARBA" id="ARBA00022989"/>
    </source>
</evidence>
<comment type="caution">
    <text evidence="8">The sequence shown here is derived from an EMBL/GenBank/DDBJ whole genome shotgun (WGS) entry which is preliminary data.</text>
</comment>
<keyword evidence="5 7" id="KW-1133">Transmembrane helix</keyword>
<dbReference type="GO" id="GO:0006508">
    <property type="term" value="P:proteolysis"/>
    <property type="evidence" value="ECO:0007669"/>
    <property type="project" value="UniProtKB-KW"/>
</dbReference>